<dbReference type="STRING" id="1183438.GKIL_2228"/>
<keyword evidence="3" id="KW-1185">Reference proteome</keyword>
<dbReference type="SUPFAM" id="SSF52733">
    <property type="entry name" value="Nicotinate mononucleotide:5,6-dimethylbenzimidazole phosphoribosyltransferase (CobT)"/>
    <property type="match status" value="1"/>
</dbReference>
<dbReference type="Gene3D" id="3.40.50.10210">
    <property type="match status" value="1"/>
</dbReference>
<accession>U5QLJ2</accession>
<dbReference type="Proteomes" id="UP000017396">
    <property type="component" value="Chromosome"/>
</dbReference>
<sequence>MVIYSFDPAAGRRWIAALAGVRPAFACVLGFTATCLIPGISAAGLTPEARRSTAAGDALMLLRGETSRLPTAPEGYPSPVIISRAVVELLDLPVWVLDAGLVESCSGAVDLGGAPARCLSSGSALDLAVVEHLFEQGLHWGERLASAGDYLAIGECVAGGTTSALAVLCALGYEADGLVNSSHPTCNHDQKRALVEQARARACLSPSASALEMLAALGDPAQPVIAGMAIAASGRGPVLLAGGTQMLAIAAVAQHLAEQNGLFWRADRIAVGTTRWVASDPSADAALLAQRIGVVPLIASELNFACSRFAGLRAYERGYVKEGVGAGGLAIAAELAGLGQERLLERIEQLLVKALTPAVQ</sequence>
<dbReference type="HOGENOM" id="CLU_053134_0_0_3"/>
<dbReference type="EMBL" id="CP003587">
    <property type="protein sequence ID" value="AGY58474.1"/>
    <property type="molecule type" value="Genomic_DNA"/>
</dbReference>
<dbReference type="OrthoDB" id="418257at2"/>
<reference evidence="2 3" key="1">
    <citation type="journal article" date="2013" name="PLoS ONE">
        <title>Cultivation and Complete Genome Sequencing of Gloeobacter kilaueensis sp. nov., from a Lava Cave in Kilauea Caldera, Hawai'i.</title>
        <authorList>
            <person name="Saw J.H."/>
            <person name="Schatz M."/>
            <person name="Brown M.V."/>
            <person name="Kunkel D.D."/>
            <person name="Foster J.S."/>
            <person name="Shick H."/>
            <person name="Christensen S."/>
            <person name="Hou S."/>
            <person name="Wan X."/>
            <person name="Donachie S.P."/>
        </authorList>
    </citation>
    <scope>NUCLEOTIDE SEQUENCE [LARGE SCALE GENOMIC DNA]</scope>
    <source>
        <strain evidence="3">JS</strain>
    </source>
</reference>
<name>U5QLJ2_GLOK1</name>
<dbReference type="InterPro" id="IPR036087">
    <property type="entry name" value="Nict_dMeBzImd_PRibTrfase_sf"/>
</dbReference>
<dbReference type="HAMAP" id="MF_01086">
    <property type="entry name" value="UPF0284"/>
    <property type="match status" value="1"/>
</dbReference>
<dbReference type="NCBIfam" id="NF003373">
    <property type="entry name" value="PRK04447.1-6"/>
    <property type="match status" value="1"/>
</dbReference>
<dbReference type="PANTHER" id="PTHR38811:SF1">
    <property type="entry name" value="UPF0284 PROTEIN SLL1500"/>
    <property type="match status" value="1"/>
</dbReference>
<dbReference type="AlphaFoldDB" id="U5QLJ2"/>
<dbReference type="PANTHER" id="PTHR38811">
    <property type="match status" value="1"/>
</dbReference>
<dbReference type="GO" id="GO:0008939">
    <property type="term" value="F:nicotinate-nucleotide-dimethylbenzimidazole phosphoribosyltransferase activity"/>
    <property type="evidence" value="ECO:0007669"/>
    <property type="project" value="InterPro"/>
</dbReference>
<dbReference type="RefSeq" id="WP_023173630.1">
    <property type="nucleotide sequence ID" value="NC_022600.1"/>
</dbReference>
<dbReference type="KEGG" id="glj:GKIL_2228"/>
<gene>
    <name evidence="2" type="ORF">GKIL_2228</name>
</gene>
<dbReference type="eggNOG" id="COG2038">
    <property type="taxonomic scope" value="Bacteria"/>
</dbReference>
<protein>
    <recommendedName>
        <fullName evidence="1">UPF0284 protein GKIL_2228</fullName>
    </recommendedName>
</protein>
<dbReference type="CDD" id="cd02439">
    <property type="entry name" value="DMB-PRT_CobT"/>
    <property type="match status" value="1"/>
</dbReference>
<dbReference type="Pfam" id="PF02277">
    <property type="entry name" value="DBI_PRT"/>
    <property type="match status" value="1"/>
</dbReference>
<dbReference type="NCBIfam" id="TIGR00303">
    <property type="entry name" value="nicotinate mononucleotide-dependent phosphoribosyltransferase CobT"/>
    <property type="match status" value="1"/>
</dbReference>
<evidence type="ECO:0000256" key="1">
    <source>
        <dbReference type="HAMAP-Rule" id="MF_01086"/>
    </source>
</evidence>
<dbReference type="InterPro" id="IPR003200">
    <property type="entry name" value="Nict_dMeBzImd_PRibTrfase"/>
</dbReference>
<evidence type="ECO:0000313" key="2">
    <source>
        <dbReference type="EMBL" id="AGY58474.1"/>
    </source>
</evidence>
<dbReference type="InterPro" id="IPR002805">
    <property type="entry name" value="Nict_dMeBzImd_PRibTrfase_arc"/>
</dbReference>
<comment type="similarity">
    <text evidence="1">Belongs to the UPF0284 family.</text>
</comment>
<proteinExistence type="inferred from homology"/>
<organism evidence="2 3">
    <name type="scientific">Gloeobacter kilaueensis (strain ATCC BAA-2537 / CCAP 1431/1 / ULC 316 / JS1)</name>
    <dbReference type="NCBI Taxonomy" id="1183438"/>
    <lineage>
        <taxon>Bacteria</taxon>
        <taxon>Bacillati</taxon>
        <taxon>Cyanobacteriota</taxon>
        <taxon>Cyanophyceae</taxon>
        <taxon>Gloeobacterales</taxon>
        <taxon>Gloeobacteraceae</taxon>
        <taxon>Gloeobacter</taxon>
    </lineage>
</organism>
<evidence type="ECO:0000313" key="3">
    <source>
        <dbReference type="Proteomes" id="UP000017396"/>
    </source>
</evidence>
<dbReference type="PATRIC" id="fig|1183438.3.peg.2187"/>